<dbReference type="Pfam" id="PF00782">
    <property type="entry name" value="DSPc"/>
    <property type="match status" value="1"/>
</dbReference>
<protein>
    <recommendedName>
        <fullName evidence="2">Tyrosine-protein phosphatase domain-containing protein</fullName>
    </recommendedName>
</protein>
<dbReference type="InterPro" id="IPR029021">
    <property type="entry name" value="Prot-tyrosine_phosphatase-like"/>
</dbReference>
<dbReference type="EMBL" id="JAFCMP010000257">
    <property type="protein sequence ID" value="KAG5182214.1"/>
    <property type="molecule type" value="Genomic_DNA"/>
</dbReference>
<feature type="compositionally biased region" description="Gly residues" evidence="1">
    <location>
        <begin position="577"/>
        <end position="586"/>
    </location>
</feature>
<organism evidence="3 4">
    <name type="scientific">Tribonema minus</name>
    <dbReference type="NCBI Taxonomy" id="303371"/>
    <lineage>
        <taxon>Eukaryota</taxon>
        <taxon>Sar</taxon>
        <taxon>Stramenopiles</taxon>
        <taxon>Ochrophyta</taxon>
        <taxon>PX clade</taxon>
        <taxon>Xanthophyceae</taxon>
        <taxon>Tribonematales</taxon>
        <taxon>Tribonemataceae</taxon>
        <taxon>Tribonema</taxon>
    </lineage>
</organism>
<feature type="compositionally biased region" description="Basic and acidic residues" evidence="1">
    <location>
        <begin position="160"/>
        <end position="169"/>
    </location>
</feature>
<feature type="compositionally biased region" description="Basic and acidic residues" evidence="1">
    <location>
        <begin position="820"/>
        <end position="831"/>
    </location>
</feature>
<dbReference type="Gene3D" id="3.90.190.10">
    <property type="entry name" value="Protein tyrosine phosphatase superfamily"/>
    <property type="match status" value="1"/>
</dbReference>
<dbReference type="OrthoDB" id="10252009at2759"/>
<evidence type="ECO:0000313" key="4">
    <source>
        <dbReference type="Proteomes" id="UP000664859"/>
    </source>
</evidence>
<evidence type="ECO:0000256" key="1">
    <source>
        <dbReference type="SAM" id="MobiDB-lite"/>
    </source>
</evidence>
<feature type="region of interest" description="Disordered" evidence="1">
    <location>
        <begin position="523"/>
        <end position="607"/>
    </location>
</feature>
<dbReference type="CDD" id="cd14498">
    <property type="entry name" value="DSP"/>
    <property type="match status" value="1"/>
</dbReference>
<feature type="region of interest" description="Disordered" evidence="1">
    <location>
        <begin position="658"/>
        <end position="725"/>
    </location>
</feature>
<name>A0A836CE08_9STRA</name>
<dbReference type="InterPro" id="IPR020422">
    <property type="entry name" value="TYR_PHOSPHATASE_DUAL_dom"/>
</dbReference>
<feature type="region of interest" description="Disordered" evidence="1">
    <location>
        <begin position="159"/>
        <end position="195"/>
    </location>
</feature>
<dbReference type="Proteomes" id="UP000664859">
    <property type="component" value="Unassembled WGS sequence"/>
</dbReference>
<dbReference type="AlphaFoldDB" id="A0A836CE08"/>
<sequence>MATKLTDCVFIGDAESSQDPEFIELNKITHIINCAGRQLPNLWERHGLRYLTFPWDDTEACILFDGHANIVVKQITSFIDGATAAGESILVHSLEGTSRCVACAMSYLMYKFRWGCKKAFQYISQKRPDAAPNQGFIHQLYLLDERLCMARWGDGAPPTEAERVRHSDWPVRSSPHRNGKGGPWRTAGASRGGGVGKHGWADGYETDEEQQMLVNSFLNSQCLIEDVPPPRLSKDSHTVSSKIRWGDHAHNHSAAGTGKHAKGEHRVIKGGEGEGGQRGILKGARARAMAAAAEVAAREAAHAVAHAETVLRNSSGSGRRHAAAAASAGEDAGAGGRGAVAAAAAAAAARTAAGCSGSACTGRTGSSANIGGGGGGAGSSGASAAYSQLIKRQQHQSGGKSRSCPYSEPAAAAAPAAASASSPAAALNTRPANRSDSSSSGTGTGIRSMVATAPAPLSVSGAAAISAAPTTIAVSAAAAPAATAAAAVSPILRRGVQAQQAIAAAGPGLSALLLLASAPDPVIRPATPHKKQHQQQQQSAPADDAVAIRPHVSNPSATAAASRGASSSTSADDVGAGVHGGGGGSGTADASSRAQQRLQHAEDAQAMSTAATRFPATCVTSSALNNVHGTLTNNVNVLGTLPEHVLIQYHYLRGTFLQQQQQQQRRRNDSATAADLRPPQPSACASPYARQSRQPARVPQTYRSGSPAPTRTRRQAGSGGGGGDAGGGYTAADLLAREALLVRAANPRLSASADFERGISGGGLWATSAAAAAGERPRSASAAPSLRASGRSAASPPQQQRRQRAPSPAPAAAAALLPREATDRDTLRDPRMYAGGGVRQLKRSASLTSRMPPAAAATVGELRGSTPRWR</sequence>
<feature type="region of interest" description="Disordered" evidence="1">
    <location>
        <begin position="773"/>
        <end position="870"/>
    </location>
</feature>
<feature type="domain" description="Tyrosine-protein phosphatase" evidence="2">
    <location>
        <begin position="1"/>
        <end position="149"/>
    </location>
</feature>
<feature type="compositionally biased region" description="Low complexity" evidence="1">
    <location>
        <begin position="556"/>
        <end position="576"/>
    </location>
</feature>
<keyword evidence="4" id="KW-1185">Reference proteome</keyword>
<dbReference type="PROSITE" id="PS50054">
    <property type="entry name" value="TYR_PHOSPHATASE_DUAL"/>
    <property type="match status" value="1"/>
</dbReference>
<dbReference type="PANTHER" id="PTHR46653">
    <property type="entry name" value="SPECIFICITY PROTEIN PHOSPHATASE, PUTATIVE-RELATED"/>
    <property type="match status" value="1"/>
</dbReference>
<evidence type="ECO:0000313" key="3">
    <source>
        <dbReference type="EMBL" id="KAG5182214.1"/>
    </source>
</evidence>
<dbReference type="PANTHER" id="PTHR46653:SF1">
    <property type="entry name" value="SPECIFICITY PROTEIN PHOSPHATASE, PUTATIVE-RELATED"/>
    <property type="match status" value="1"/>
</dbReference>
<dbReference type="InterPro" id="IPR000340">
    <property type="entry name" value="Dual-sp_phosphatase_cat-dom"/>
</dbReference>
<dbReference type="SMART" id="SM00195">
    <property type="entry name" value="DSPc"/>
    <property type="match status" value="1"/>
</dbReference>
<feature type="region of interest" description="Disordered" evidence="1">
    <location>
        <begin position="249"/>
        <end position="278"/>
    </location>
</feature>
<comment type="caution">
    <text evidence="3">The sequence shown here is derived from an EMBL/GenBank/DDBJ whole genome shotgun (WGS) entry which is preliminary data.</text>
</comment>
<reference evidence="3" key="1">
    <citation type="submission" date="2021-02" db="EMBL/GenBank/DDBJ databases">
        <title>First Annotated Genome of the Yellow-green Alga Tribonema minus.</title>
        <authorList>
            <person name="Mahan K.M."/>
        </authorList>
    </citation>
    <scope>NUCLEOTIDE SEQUENCE</scope>
    <source>
        <strain evidence="3">UTEX B ZZ1240</strain>
    </source>
</reference>
<accession>A0A836CE08</accession>
<proteinExistence type="predicted"/>
<feature type="compositionally biased region" description="Low complexity" evidence="1">
    <location>
        <begin position="773"/>
        <end position="800"/>
    </location>
</feature>
<evidence type="ECO:0000259" key="2">
    <source>
        <dbReference type="PROSITE" id="PS50054"/>
    </source>
</evidence>
<dbReference type="SUPFAM" id="SSF52799">
    <property type="entry name" value="(Phosphotyrosine protein) phosphatases II"/>
    <property type="match status" value="1"/>
</dbReference>
<gene>
    <name evidence="3" type="ORF">JKP88DRAFT_263299</name>
</gene>
<feature type="region of interest" description="Disordered" evidence="1">
    <location>
        <begin position="422"/>
        <end position="447"/>
    </location>
</feature>